<gene>
    <name evidence="8" type="ORF">OS493_004912</name>
</gene>
<dbReference type="InterPro" id="IPR024079">
    <property type="entry name" value="MetalloPept_cat_dom_sf"/>
</dbReference>
<evidence type="ECO:0000256" key="1">
    <source>
        <dbReference type="ARBA" id="ARBA00022656"/>
    </source>
</evidence>
<feature type="domain" description="ShKT" evidence="6">
    <location>
        <begin position="193"/>
        <end position="227"/>
    </location>
</feature>
<feature type="region of interest" description="Disordered" evidence="5">
    <location>
        <begin position="272"/>
        <end position="303"/>
    </location>
</feature>
<dbReference type="PROSITE" id="PS51864">
    <property type="entry name" value="ASTACIN"/>
    <property type="match status" value="1"/>
</dbReference>
<dbReference type="SMART" id="SM00254">
    <property type="entry name" value="ShKT"/>
    <property type="match status" value="2"/>
</dbReference>
<feature type="signal peptide" evidence="4">
    <location>
        <begin position="1"/>
        <end position="23"/>
    </location>
</feature>
<comment type="caution">
    <text evidence="8">The sequence shown here is derived from an EMBL/GenBank/DDBJ whole genome shotgun (WGS) entry which is preliminary data.</text>
</comment>
<dbReference type="OrthoDB" id="5978483at2759"/>
<keyword evidence="4" id="KW-0482">Metalloprotease</keyword>
<evidence type="ECO:0000259" key="6">
    <source>
        <dbReference type="PROSITE" id="PS51670"/>
    </source>
</evidence>
<dbReference type="InterPro" id="IPR001506">
    <property type="entry name" value="Peptidase_M12A"/>
</dbReference>
<dbReference type="EC" id="3.4.24.-" evidence="4"/>
<feature type="active site" evidence="3">
    <location>
        <position position="113"/>
    </location>
</feature>
<dbReference type="PRINTS" id="PR00480">
    <property type="entry name" value="ASTACIN"/>
</dbReference>
<evidence type="ECO:0000259" key="7">
    <source>
        <dbReference type="PROSITE" id="PS51864"/>
    </source>
</evidence>
<proteinExistence type="predicted"/>
<dbReference type="Gene3D" id="1.10.10.1940">
    <property type="match status" value="2"/>
</dbReference>
<dbReference type="InterPro" id="IPR003582">
    <property type="entry name" value="ShKT_dom"/>
</dbReference>
<keyword evidence="4" id="KW-0645">Protease</keyword>
<keyword evidence="4" id="KW-0862">Zinc</keyword>
<keyword evidence="2" id="KW-1015">Disulfide bond</keyword>
<dbReference type="PANTHER" id="PTHR10127">
    <property type="entry name" value="DISCOIDIN, CUB, EGF, LAMININ , AND ZINC METALLOPROTEASE DOMAIN CONTAINING"/>
    <property type="match status" value="1"/>
</dbReference>
<feature type="chain" id="PRO_5041014168" description="Metalloendopeptidase" evidence="4">
    <location>
        <begin position="24"/>
        <end position="325"/>
    </location>
</feature>
<evidence type="ECO:0000256" key="3">
    <source>
        <dbReference type="PROSITE-ProRule" id="PRU01211"/>
    </source>
</evidence>
<protein>
    <recommendedName>
        <fullName evidence="4">Metalloendopeptidase</fullName>
        <ecNumber evidence="4">3.4.24.-</ecNumber>
    </recommendedName>
</protein>
<dbReference type="GO" id="GO:0090729">
    <property type="term" value="F:toxin activity"/>
    <property type="evidence" value="ECO:0007669"/>
    <property type="project" value="UniProtKB-KW"/>
</dbReference>
<evidence type="ECO:0000256" key="2">
    <source>
        <dbReference type="PROSITE-ProRule" id="PRU01005"/>
    </source>
</evidence>
<keyword evidence="4" id="KW-0479">Metal-binding</keyword>
<dbReference type="AlphaFoldDB" id="A0A9W9Z728"/>
<dbReference type="Gene3D" id="3.40.390.10">
    <property type="entry name" value="Collagenase (Catalytic Domain)"/>
    <property type="match status" value="1"/>
</dbReference>
<evidence type="ECO:0000313" key="9">
    <source>
        <dbReference type="Proteomes" id="UP001163046"/>
    </source>
</evidence>
<accession>A0A9W9Z728</accession>
<feature type="compositionally biased region" description="Pro residues" evidence="5">
    <location>
        <begin position="272"/>
        <end position="296"/>
    </location>
</feature>
<dbReference type="PANTHER" id="PTHR10127:SF893">
    <property type="entry name" value="METALLOENDOPEPTIDASE"/>
    <property type="match status" value="1"/>
</dbReference>
<feature type="disulfide bond" evidence="2">
    <location>
        <begin position="193"/>
        <end position="227"/>
    </location>
</feature>
<dbReference type="SUPFAM" id="SSF55486">
    <property type="entry name" value="Metalloproteases ('zincins'), catalytic domain"/>
    <property type="match status" value="1"/>
</dbReference>
<keyword evidence="4" id="KW-0732">Signal</keyword>
<comment type="caution">
    <text evidence="2">Lacks conserved residue(s) required for the propagation of feature annotation.</text>
</comment>
<comment type="cofactor">
    <cofactor evidence="4">
        <name>Zn(2+)</name>
        <dbReference type="ChEBI" id="CHEBI:29105"/>
    </cofactor>
    <text evidence="4">Binds 1 zinc ion per subunit.</text>
</comment>
<keyword evidence="4" id="KW-0378">Hydrolase</keyword>
<evidence type="ECO:0000256" key="5">
    <source>
        <dbReference type="SAM" id="MobiDB-lite"/>
    </source>
</evidence>
<dbReference type="GO" id="GO:0046872">
    <property type="term" value="F:metal ion binding"/>
    <property type="evidence" value="ECO:0007669"/>
    <property type="project" value="UniProtKB-KW"/>
</dbReference>
<name>A0A9W9Z728_9CNID</name>
<keyword evidence="9" id="KW-1185">Reference proteome</keyword>
<dbReference type="Proteomes" id="UP001163046">
    <property type="component" value="Unassembled WGS sequence"/>
</dbReference>
<evidence type="ECO:0000256" key="4">
    <source>
        <dbReference type="RuleBase" id="RU361183"/>
    </source>
</evidence>
<feature type="domain" description="Peptidase M12A" evidence="7">
    <location>
        <begin position="113"/>
        <end position="182"/>
    </location>
</feature>
<dbReference type="GO" id="GO:0004222">
    <property type="term" value="F:metalloendopeptidase activity"/>
    <property type="evidence" value="ECO:0007669"/>
    <property type="project" value="UniProtKB-UniRule"/>
</dbReference>
<dbReference type="PROSITE" id="PS51670">
    <property type="entry name" value="SHKT"/>
    <property type="match status" value="2"/>
</dbReference>
<feature type="domain" description="ShKT" evidence="6">
    <location>
        <begin position="234"/>
        <end position="267"/>
    </location>
</feature>
<evidence type="ECO:0000313" key="8">
    <source>
        <dbReference type="EMBL" id="KAJ7374574.1"/>
    </source>
</evidence>
<organism evidence="8 9">
    <name type="scientific">Desmophyllum pertusum</name>
    <dbReference type="NCBI Taxonomy" id="174260"/>
    <lineage>
        <taxon>Eukaryota</taxon>
        <taxon>Metazoa</taxon>
        <taxon>Cnidaria</taxon>
        <taxon>Anthozoa</taxon>
        <taxon>Hexacorallia</taxon>
        <taxon>Scleractinia</taxon>
        <taxon>Caryophylliina</taxon>
        <taxon>Caryophylliidae</taxon>
        <taxon>Desmophyllum</taxon>
    </lineage>
</organism>
<keyword evidence="1" id="KW-0800">Toxin</keyword>
<reference evidence="8" key="1">
    <citation type="submission" date="2023-01" db="EMBL/GenBank/DDBJ databases">
        <title>Genome assembly of the deep-sea coral Lophelia pertusa.</title>
        <authorList>
            <person name="Herrera S."/>
            <person name="Cordes E."/>
        </authorList>
    </citation>
    <scope>NUCLEOTIDE SEQUENCE</scope>
    <source>
        <strain evidence="8">USNM1676648</strain>
        <tissue evidence="8">Polyp</tissue>
    </source>
</reference>
<dbReference type="Pfam" id="PF01400">
    <property type="entry name" value="Astacin"/>
    <property type="match status" value="1"/>
</dbReference>
<dbReference type="Pfam" id="PF01549">
    <property type="entry name" value="ShK"/>
    <property type="match status" value="2"/>
</dbReference>
<sequence>MPFQLWAVLLLCLVPSPWVITSGLPSIPNPKVKAAFDQILQANMEIKRDFGSSPPLPDNVFEGDIDLTQEQLMNIDIYGDVRGNKSRAAGSNSRIRWPNGIIPYEIDCSLRFESAFAKYGRDKIDSLGLPYDYGSIMHYPFNAFSKNGQPTLRTLRPLNGKRPYQALSDLDAQQTNKMYGCAAKRRKRRQTACADYNRFCYSWARSGQCQRNPGYMRRYCKRSCGLCTVQPTSCTNRDYRCPTWARYGYCRTNAYTRTNCKKSCGLCSRPKPPTVKPKPPTVRPKPPTVRPKPPTVRPSTDKQANCPKWQLWSKALWVLWPCCQW</sequence>
<dbReference type="GO" id="GO:0006508">
    <property type="term" value="P:proteolysis"/>
    <property type="evidence" value="ECO:0007669"/>
    <property type="project" value="UniProtKB-KW"/>
</dbReference>
<dbReference type="EMBL" id="MU826827">
    <property type="protein sequence ID" value="KAJ7374574.1"/>
    <property type="molecule type" value="Genomic_DNA"/>
</dbReference>